<evidence type="ECO:0000256" key="1">
    <source>
        <dbReference type="SAM" id="MobiDB-lite"/>
    </source>
</evidence>
<sequence>MPSTWATIRTRRNKNDYQMDKKEESTGERKLQCSDVSKCFELLESILDGEMGDPGKEMMKEKLAKCQPCFEHFHLEQAIRELLKTKCSKQAVPGELVDSIRTKISDIK</sequence>
<reference evidence="3" key="1">
    <citation type="submission" date="2016-10" db="EMBL/GenBank/DDBJ databases">
        <authorList>
            <person name="Varghese N."/>
            <person name="Submissions S."/>
        </authorList>
    </citation>
    <scope>NUCLEOTIDE SEQUENCE [LARGE SCALE GENOMIC DNA]</scope>
    <source>
        <strain evidence="3">DSM 23095</strain>
    </source>
</reference>
<name>A0A1G6XME2_9BACT</name>
<gene>
    <name evidence="2" type="ORF">SAMN04488104_106212</name>
</gene>
<keyword evidence="3" id="KW-1185">Reference proteome</keyword>
<proteinExistence type="predicted"/>
<evidence type="ECO:0000313" key="3">
    <source>
        <dbReference type="Proteomes" id="UP000199060"/>
    </source>
</evidence>
<dbReference type="EMBL" id="FNAC01000062">
    <property type="protein sequence ID" value="SDD79384.1"/>
    <property type="molecule type" value="Genomic_DNA"/>
</dbReference>
<feature type="compositionally biased region" description="Basic and acidic residues" evidence="1">
    <location>
        <begin position="13"/>
        <end position="29"/>
    </location>
</feature>
<feature type="region of interest" description="Disordered" evidence="1">
    <location>
        <begin position="1"/>
        <end position="29"/>
    </location>
</feature>
<organism evidence="2 3">
    <name type="scientific">Algoriphagus faecimaris</name>
    <dbReference type="NCBI Taxonomy" id="686796"/>
    <lineage>
        <taxon>Bacteria</taxon>
        <taxon>Pseudomonadati</taxon>
        <taxon>Bacteroidota</taxon>
        <taxon>Cytophagia</taxon>
        <taxon>Cytophagales</taxon>
        <taxon>Cyclobacteriaceae</taxon>
        <taxon>Algoriphagus</taxon>
    </lineage>
</organism>
<protein>
    <submittedName>
        <fullName evidence="2">Mycothiol system anti-sigma-R factor</fullName>
    </submittedName>
</protein>
<evidence type="ECO:0000313" key="2">
    <source>
        <dbReference type="EMBL" id="SDD79384.1"/>
    </source>
</evidence>
<dbReference type="AlphaFoldDB" id="A0A1G6XME2"/>
<dbReference type="Proteomes" id="UP000199060">
    <property type="component" value="Unassembled WGS sequence"/>
</dbReference>
<accession>A0A1G6XME2</accession>
<dbReference type="STRING" id="686796.SAMN04488104_106212"/>